<dbReference type="AlphaFoldDB" id="A0AAD9NJK3"/>
<dbReference type="InterPro" id="IPR043502">
    <property type="entry name" value="DNA/RNA_pol_sf"/>
</dbReference>
<dbReference type="Gene3D" id="3.10.10.10">
    <property type="entry name" value="HIV Type 1 Reverse Transcriptase, subunit A, domain 1"/>
    <property type="match status" value="1"/>
</dbReference>
<protein>
    <recommendedName>
        <fullName evidence="5">Reverse transcriptase domain-containing protein</fullName>
    </recommendedName>
</protein>
<dbReference type="InterPro" id="IPR043128">
    <property type="entry name" value="Rev_trsase/Diguanyl_cyclase"/>
</dbReference>
<dbReference type="CDD" id="cd01647">
    <property type="entry name" value="RT_LTR"/>
    <property type="match status" value="1"/>
</dbReference>
<dbReference type="PANTHER" id="PTHR37984">
    <property type="entry name" value="PROTEIN CBG26694"/>
    <property type="match status" value="1"/>
</dbReference>
<feature type="domain" description="Integrase zinc-binding" evidence="2">
    <location>
        <begin position="281"/>
        <end position="325"/>
    </location>
</feature>
<dbReference type="Gene3D" id="1.10.340.70">
    <property type="match status" value="1"/>
</dbReference>
<evidence type="ECO:0000259" key="1">
    <source>
        <dbReference type="Pfam" id="PF00078"/>
    </source>
</evidence>
<proteinExistence type="predicted"/>
<feature type="domain" description="Reverse transcriptase" evidence="1">
    <location>
        <begin position="117"/>
        <end position="236"/>
    </location>
</feature>
<dbReference type="Pfam" id="PF00078">
    <property type="entry name" value="RVT_1"/>
    <property type="match status" value="1"/>
</dbReference>
<reference evidence="3" key="1">
    <citation type="journal article" date="2023" name="Mol. Biol. Evol.">
        <title>Third-Generation Sequencing Reveals the Adaptive Role of the Epigenome in Three Deep-Sea Polychaetes.</title>
        <authorList>
            <person name="Perez M."/>
            <person name="Aroh O."/>
            <person name="Sun Y."/>
            <person name="Lan Y."/>
            <person name="Juniper S.K."/>
            <person name="Young C.R."/>
            <person name="Angers B."/>
            <person name="Qian P.Y."/>
        </authorList>
    </citation>
    <scope>NUCLEOTIDE SEQUENCE</scope>
    <source>
        <strain evidence="3">R07B-5</strain>
    </source>
</reference>
<organism evidence="3 4">
    <name type="scientific">Ridgeia piscesae</name>
    <name type="common">Tubeworm</name>
    <dbReference type="NCBI Taxonomy" id="27915"/>
    <lineage>
        <taxon>Eukaryota</taxon>
        <taxon>Metazoa</taxon>
        <taxon>Spiralia</taxon>
        <taxon>Lophotrochozoa</taxon>
        <taxon>Annelida</taxon>
        <taxon>Polychaeta</taxon>
        <taxon>Sedentaria</taxon>
        <taxon>Canalipalpata</taxon>
        <taxon>Sabellida</taxon>
        <taxon>Siboglinidae</taxon>
        <taxon>Ridgeia</taxon>
    </lineage>
</organism>
<dbReference type="PANTHER" id="PTHR37984:SF7">
    <property type="entry name" value="INTEGRASE CATALYTIC DOMAIN-CONTAINING PROTEIN"/>
    <property type="match status" value="1"/>
</dbReference>
<dbReference type="Proteomes" id="UP001209878">
    <property type="component" value="Unassembled WGS sequence"/>
</dbReference>
<dbReference type="InterPro" id="IPR050951">
    <property type="entry name" value="Retrovirus_Pol_polyprotein"/>
</dbReference>
<evidence type="ECO:0008006" key="5">
    <source>
        <dbReference type="Google" id="ProtNLM"/>
    </source>
</evidence>
<comment type="caution">
    <text evidence="3">The sequence shown here is derived from an EMBL/GenBank/DDBJ whole genome shotgun (WGS) entry which is preliminary data.</text>
</comment>
<dbReference type="InterPro" id="IPR041588">
    <property type="entry name" value="Integrase_H2C2"/>
</dbReference>
<sequence length="390" mass="44738">MQYRKKETANRLVKAMLMPKRNYSRNTRNAFEVLVSSLAGITLDLKQDAETVVHSPRRVHESMKYAVMKELKRMIEIYVIEKVDQPIDWVNRVVYVTKPSGELRICPDPKDLNNCVRRPHHYTHILDDILPQLQGASVFSILDARSGYWNVKLDDESKLLTTFNAPYGRYCFRRLPFRLVSAQDVFQKKVDQTFEGLPGVVAIADDIVVFGQTEAEHDELDNLMKRTQEKYDFTVNSVPGNADGLQMDCHVYLFMVVKFPTSTNEIVVLNGVLLKGNRVIIPNNMQEEVLMKIHTGHQGIEECRLRARDTVYWCGINAYIDNMVNKYYYSSYIIIRKLSSTASGAIVSKLKLIFSEFGIPDIFISDNSKLNTTSSTRRVAPHILSTQWEG</sequence>
<evidence type="ECO:0000259" key="2">
    <source>
        <dbReference type="Pfam" id="PF17921"/>
    </source>
</evidence>
<accession>A0AAD9NJK3</accession>
<evidence type="ECO:0000313" key="3">
    <source>
        <dbReference type="EMBL" id="KAK2172687.1"/>
    </source>
</evidence>
<keyword evidence="4" id="KW-1185">Reference proteome</keyword>
<dbReference type="EMBL" id="JAODUO010000939">
    <property type="protein sequence ID" value="KAK2172687.1"/>
    <property type="molecule type" value="Genomic_DNA"/>
</dbReference>
<dbReference type="Gene3D" id="3.30.70.270">
    <property type="match status" value="1"/>
</dbReference>
<name>A0AAD9NJK3_RIDPI</name>
<dbReference type="SUPFAM" id="SSF56672">
    <property type="entry name" value="DNA/RNA polymerases"/>
    <property type="match status" value="1"/>
</dbReference>
<dbReference type="Pfam" id="PF17921">
    <property type="entry name" value="Integrase_H2C2"/>
    <property type="match status" value="1"/>
</dbReference>
<gene>
    <name evidence="3" type="ORF">NP493_940g00016</name>
</gene>
<evidence type="ECO:0000313" key="4">
    <source>
        <dbReference type="Proteomes" id="UP001209878"/>
    </source>
</evidence>
<dbReference type="InterPro" id="IPR000477">
    <property type="entry name" value="RT_dom"/>
</dbReference>